<dbReference type="GO" id="GO:0008236">
    <property type="term" value="F:serine-type peptidase activity"/>
    <property type="evidence" value="ECO:0007669"/>
    <property type="project" value="InterPro"/>
</dbReference>
<dbReference type="PANTHER" id="PTHR11261">
    <property type="entry name" value="INTERPHOTORECEPTOR RETINOID-BINDING PROTEIN"/>
    <property type="match status" value="1"/>
</dbReference>
<name>A0A1I4X8E8_9GAMM</name>
<dbReference type="Gene3D" id="3.30.750.44">
    <property type="match status" value="1"/>
</dbReference>
<dbReference type="RefSeq" id="WP_092406719.1">
    <property type="nucleotide sequence ID" value="NZ_FOVF01000008.1"/>
</dbReference>
<dbReference type="InterPro" id="IPR005151">
    <property type="entry name" value="Tail-specific_protease"/>
</dbReference>
<dbReference type="GO" id="GO:0006508">
    <property type="term" value="P:proteolysis"/>
    <property type="evidence" value="ECO:0007669"/>
    <property type="project" value="InterPro"/>
</dbReference>
<evidence type="ECO:0000256" key="1">
    <source>
        <dbReference type="SAM" id="SignalP"/>
    </source>
</evidence>
<proteinExistence type="predicted"/>
<protein>
    <submittedName>
        <fullName evidence="3">N-terminal domain of Peptidase_S41</fullName>
    </submittedName>
</protein>
<sequence length="359" mass="39371">MKKRTWACALIAVAGASLLVRHVVSEPAANASGQRDSVIDASERNTVIDAAIAQLHRAYVIPEKTAAIESDLRERQRRGEFDSITSAQSFAGHLTDVLQEQTGDRHLEVRYFEKPLSVGESGQGTPEEQAIEDLRQRRLNYGFASVGRFPFNIGYIDLHAFARPEHATDRIAAAMTLVSESDALVIDLRKCGGGDPDTVMLFASYLFDAPEHLNDIYFRDEDRTEVRWTTKAVPGIKYGQERMVYLLTSHDTFSACEDITYALKNAHRAVVVGENTGGGAHAGSPQRLDAHFMMFVPSGRPISPVTHTDWEGVGIAPDISAPASDAADVAQVAILGRLLPGEADPERQGEIRERMSELD</sequence>
<dbReference type="Pfam" id="PF11918">
    <property type="entry name" value="Peptidase_S41_N"/>
    <property type="match status" value="1"/>
</dbReference>
<dbReference type="EMBL" id="FOVF01000008">
    <property type="protein sequence ID" value="SFN21650.1"/>
    <property type="molecule type" value="Genomic_DNA"/>
</dbReference>
<dbReference type="SMART" id="SM00245">
    <property type="entry name" value="TSPc"/>
    <property type="match status" value="1"/>
</dbReference>
<organism evidence="3 4">
    <name type="scientific">Dokdonella immobilis</name>
    <dbReference type="NCBI Taxonomy" id="578942"/>
    <lineage>
        <taxon>Bacteria</taxon>
        <taxon>Pseudomonadati</taxon>
        <taxon>Pseudomonadota</taxon>
        <taxon>Gammaproteobacteria</taxon>
        <taxon>Lysobacterales</taxon>
        <taxon>Rhodanobacteraceae</taxon>
        <taxon>Dokdonella</taxon>
    </lineage>
</organism>
<dbReference type="Gene3D" id="3.90.226.10">
    <property type="entry name" value="2-enoyl-CoA Hydratase, Chain A, domain 1"/>
    <property type="match status" value="1"/>
</dbReference>
<accession>A0A1I4X8E8</accession>
<dbReference type="OrthoDB" id="9758793at2"/>
<feature type="chain" id="PRO_5011436218" evidence="1">
    <location>
        <begin position="23"/>
        <end position="359"/>
    </location>
</feature>
<gene>
    <name evidence="3" type="ORF">SAMN05216289_10837</name>
</gene>
<dbReference type="SUPFAM" id="SSF52096">
    <property type="entry name" value="ClpP/crotonase"/>
    <property type="match status" value="1"/>
</dbReference>
<keyword evidence="4" id="KW-1185">Reference proteome</keyword>
<dbReference type="Pfam" id="PF03572">
    <property type="entry name" value="Peptidase_S41"/>
    <property type="match status" value="1"/>
</dbReference>
<evidence type="ECO:0000259" key="2">
    <source>
        <dbReference type="SMART" id="SM00245"/>
    </source>
</evidence>
<dbReference type="InterPro" id="IPR029045">
    <property type="entry name" value="ClpP/crotonase-like_dom_sf"/>
</dbReference>
<dbReference type="STRING" id="578942.SAMN05216289_10837"/>
<dbReference type="AlphaFoldDB" id="A0A1I4X8E8"/>
<reference evidence="3 4" key="1">
    <citation type="submission" date="2016-10" db="EMBL/GenBank/DDBJ databases">
        <authorList>
            <person name="de Groot N.N."/>
        </authorList>
    </citation>
    <scope>NUCLEOTIDE SEQUENCE [LARGE SCALE GENOMIC DNA]</scope>
    <source>
        <strain evidence="3 4">CGMCC 1.7659</strain>
    </source>
</reference>
<dbReference type="CDD" id="cd07563">
    <property type="entry name" value="Peptidase_S41_IRBP"/>
    <property type="match status" value="1"/>
</dbReference>
<dbReference type="Proteomes" id="UP000198575">
    <property type="component" value="Unassembled WGS sequence"/>
</dbReference>
<keyword evidence="1" id="KW-0732">Signal</keyword>
<feature type="domain" description="Tail specific protease" evidence="2">
    <location>
        <begin position="124"/>
        <end position="322"/>
    </location>
</feature>
<evidence type="ECO:0000313" key="4">
    <source>
        <dbReference type="Proteomes" id="UP000198575"/>
    </source>
</evidence>
<feature type="signal peptide" evidence="1">
    <location>
        <begin position="1"/>
        <end position="22"/>
    </location>
</feature>
<evidence type="ECO:0000313" key="3">
    <source>
        <dbReference type="EMBL" id="SFN21650.1"/>
    </source>
</evidence>
<dbReference type="PANTHER" id="PTHR11261:SF3">
    <property type="entry name" value="RETINOL-BINDING PROTEIN 3"/>
    <property type="match status" value="1"/>
</dbReference>